<dbReference type="OrthoDB" id="10691239at2759"/>
<evidence type="ECO:0000259" key="3">
    <source>
        <dbReference type="PROSITE" id="PS50006"/>
    </source>
</evidence>
<dbReference type="Gene3D" id="2.60.200.20">
    <property type="match status" value="1"/>
</dbReference>
<feature type="compositionally biased region" description="Acidic residues" evidence="2">
    <location>
        <begin position="620"/>
        <end position="629"/>
    </location>
</feature>
<feature type="coiled-coil region" evidence="1">
    <location>
        <begin position="521"/>
        <end position="563"/>
    </location>
</feature>
<dbReference type="OMA" id="WKNEARK"/>
<keyword evidence="5" id="KW-1185">Reference proteome</keyword>
<dbReference type="InterPro" id="IPR000253">
    <property type="entry name" value="FHA_dom"/>
</dbReference>
<feature type="compositionally biased region" description="Basic and acidic residues" evidence="2">
    <location>
        <begin position="700"/>
        <end position="710"/>
    </location>
</feature>
<dbReference type="EMBL" id="GL833138">
    <property type="protein sequence ID" value="EGB05834.1"/>
    <property type="molecule type" value="Genomic_DNA"/>
</dbReference>
<feature type="compositionally biased region" description="Low complexity" evidence="2">
    <location>
        <begin position="1552"/>
        <end position="1567"/>
    </location>
</feature>
<dbReference type="Proteomes" id="UP000002729">
    <property type="component" value="Unassembled WGS sequence"/>
</dbReference>
<protein>
    <recommendedName>
        <fullName evidence="3">FHA domain-containing protein</fullName>
    </recommendedName>
</protein>
<proteinExistence type="predicted"/>
<feature type="compositionally biased region" description="Low complexity" evidence="2">
    <location>
        <begin position="630"/>
        <end position="652"/>
    </location>
</feature>
<feature type="region of interest" description="Disordered" evidence="2">
    <location>
        <begin position="469"/>
        <end position="518"/>
    </location>
</feature>
<dbReference type="SUPFAM" id="SSF49879">
    <property type="entry name" value="SMAD/FHA domain"/>
    <property type="match status" value="1"/>
</dbReference>
<evidence type="ECO:0000313" key="5">
    <source>
        <dbReference type="Proteomes" id="UP000002729"/>
    </source>
</evidence>
<feature type="region of interest" description="Disordered" evidence="2">
    <location>
        <begin position="1548"/>
        <end position="1569"/>
    </location>
</feature>
<feature type="compositionally biased region" description="Acidic residues" evidence="2">
    <location>
        <begin position="2469"/>
        <end position="2479"/>
    </location>
</feature>
<reference evidence="4 5" key="1">
    <citation type="journal article" date="2011" name="Proc. Natl. Acad. Sci. U.S.A.">
        <title>Niche of harmful alga Aureococcus anophagefferens revealed through ecogenomics.</title>
        <authorList>
            <person name="Gobler C.J."/>
            <person name="Berry D.L."/>
            <person name="Dyhrman S.T."/>
            <person name="Wilhelm S.W."/>
            <person name="Salamov A."/>
            <person name="Lobanov A.V."/>
            <person name="Zhang Y."/>
            <person name="Collier J.L."/>
            <person name="Wurch L.L."/>
            <person name="Kustka A.B."/>
            <person name="Dill B.D."/>
            <person name="Shah M."/>
            <person name="VerBerkmoes N.C."/>
            <person name="Kuo A."/>
            <person name="Terry A."/>
            <person name="Pangilinan J."/>
            <person name="Lindquist E.A."/>
            <person name="Lucas S."/>
            <person name="Paulsen I.T."/>
            <person name="Hattenrath-Lehmann T.K."/>
            <person name="Talmage S.C."/>
            <person name="Walker E.A."/>
            <person name="Koch F."/>
            <person name="Burson A.M."/>
            <person name="Marcoval M.A."/>
            <person name="Tang Y.Z."/>
            <person name="Lecleir G.R."/>
            <person name="Coyne K.J."/>
            <person name="Berg G.M."/>
            <person name="Bertrand E.M."/>
            <person name="Saito M.A."/>
            <person name="Gladyshev V.N."/>
            <person name="Grigoriev I.V."/>
        </authorList>
    </citation>
    <scope>NUCLEOTIDE SEQUENCE [LARGE SCALE GENOMIC DNA]</scope>
    <source>
        <strain evidence="5">CCMP 1984</strain>
    </source>
</reference>
<evidence type="ECO:0000256" key="2">
    <source>
        <dbReference type="SAM" id="MobiDB-lite"/>
    </source>
</evidence>
<dbReference type="PANTHER" id="PTHR45615">
    <property type="entry name" value="MYOSIN HEAVY CHAIN, NON-MUSCLE"/>
    <property type="match status" value="1"/>
</dbReference>
<dbReference type="InterPro" id="IPR008984">
    <property type="entry name" value="SMAD_FHA_dom_sf"/>
</dbReference>
<feature type="compositionally biased region" description="Low complexity" evidence="2">
    <location>
        <begin position="485"/>
        <end position="494"/>
    </location>
</feature>
<feature type="region of interest" description="Disordered" evidence="2">
    <location>
        <begin position="2879"/>
        <end position="2928"/>
    </location>
</feature>
<gene>
    <name evidence="4" type="ORF">AURANDRAFT_66051</name>
</gene>
<feature type="compositionally biased region" description="Basic and acidic residues" evidence="2">
    <location>
        <begin position="2449"/>
        <end position="2468"/>
    </location>
</feature>
<feature type="compositionally biased region" description="Basic and acidic residues" evidence="2">
    <location>
        <begin position="215"/>
        <end position="235"/>
    </location>
</feature>
<feature type="compositionally biased region" description="Basic and acidic residues" evidence="2">
    <location>
        <begin position="165"/>
        <end position="174"/>
    </location>
</feature>
<feature type="region of interest" description="Disordered" evidence="2">
    <location>
        <begin position="1319"/>
        <end position="1338"/>
    </location>
</feature>
<organism evidence="5">
    <name type="scientific">Aureococcus anophagefferens</name>
    <name type="common">Harmful bloom alga</name>
    <dbReference type="NCBI Taxonomy" id="44056"/>
    <lineage>
        <taxon>Eukaryota</taxon>
        <taxon>Sar</taxon>
        <taxon>Stramenopiles</taxon>
        <taxon>Ochrophyta</taxon>
        <taxon>Pelagophyceae</taxon>
        <taxon>Pelagomonadales</taxon>
        <taxon>Pelagomonadaceae</taxon>
        <taxon>Aureococcus</taxon>
    </lineage>
</organism>
<feature type="compositionally biased region" description="Pro residues" evidence="2">
    <location>
        <begin position="333"/>
        <end position="351"/>
    </location>
</feature>
<feature type="compositionally biased region" description="Basic and acidic residues" evidence="2">
    <location>
        <begin position="734"/>
        <end position="748"/>
    </location>
</feature>
<feature type="region of interest" description="Disordered" evidence="2">
    <location>
        <begin position="1658"/>
        <end position="1677"/>
    </location>
</feature>
<dbReference type="KEGG" id="aaf:AURANDRAFT_66051"/>
<dbReference type="GeneID" id="20225626"/>
<sequence length="2928" mass="318459">MPTGCRLRPLGDNAGQPVELGGRSTTLGRAEDNDVQAAPRSVSGYHAELELLDGGGAVLHDRGADGAGSRFGSFVGERHFLGGWREVRHGDILRLGTLQHGVAFRYEEDSGAPLPPPPRPETFLEDPNALQNAAGLRNARARDGERPPRSAPPAGDDPRAAGLRSPEDRRRRDVPVSVSYAVADGVRTDDGAGRRVGFDRRFPQSSADVSLKASMAKEHDATRRALEEAQRKRDEADELEALKHRRRGRRHPPPEEPPRRPAPEVAEVPEVDDDDDGGDGRPDAVLAPRRESTRARPPRYGPRDDEDDDAGLRAAPRSPPPREGRVVEEGVPPARPPPAEQAYARPPPARRSPPRREAREAYARPPPAQRSSSALSAMREDEESSFGDGFSAPLPEPPSLGVASLDAWGAALPPVVPRFGGDDVELDRLESSLAPGEERAVLRARERAAESMRRLNQALAGVRPFAELRPRDLGAPSPGAPPAAAPALVPAASPVRPPPPELEDAAAEDARRASAASAASAVAAEAEVERLRAQVASLTGDLAAAADADAAAARAELRELSRAVAELVPRVDGLVAKNAADLAGEGPAAAALSAQMGVCRALRDDVRAALKPPPSSDSAFSDDDEDDDVAPAALGDDGRRPAAAPDASPAAGGRRETRRQSRRASVRDDRSARSRGSSSRRSRERGGARRLEAGLQGQIDDLRTELRARPEAAAAPPEDPVLGSLVKSVADMQEAMKRDRDERDRNATRDDMAAMRGALQEVLVRQQVAPTVQPAATQPAAPYPPPAAPYAAGELADVRESLRRLQSDVLQARPLPVAAAAPSDAGPPAWYGELGRRLDALALDVRGLREGGRRDAAAAEVVAARSRAAELAHAGHGDPRMPELVAALQQRVVSLDGEIVRLRDAATPRTPGPPDAGGASRRLLDQLQEEVGELRRTQAHASAGVEDAVQRGLASLAKSVDDRLRQPSDAIAGLRRSVESLAGDFRRALDDGDPGGYVVEAPAPMRVPDDADLARTPQRRRRAGGVRASVEDASLAFRRDLDGAARRLFRACLATSVAKTHDALHALTSRDARVTAELDGIQAKLASAHDEAARRHDLILDTLRSAPTSAPDFGALRRDLKDAHDHAARQRERLLERVAGQGDALVARELERFERDAGARHAAVLERLEATPVVAPEALEALRVDVENLRKAAADDSAALALSHADVSGALQRSHAILAAKYEAMEAAMALKTRRESDGLRAAIDDLQASLRATHDAAAERHAALLDRMEAADAGGARAARAAEAAVVALREDFDRAKAATAARHEGLLAKLELQRTMLRNPSETSTEASTRQDRRRSSMQLLKADLAALKARTDDGDGRAGDVAAAVKDQLATYLADLRDEASGGDQDAAEVRAELRALQLSIAEMREESPRPDLPAEAPTPAMLEIQRELGHLSEQLKQAMPSPNTAHRRASFQVMKAELDQLKSAQRNAPDAAEMLKETMRDYVDQIRGDAAEGDREIIRAELGTLADRLSEVTAAQQELLSPREREADPALLELSDQLAQLRRDMVTQQQQQRRPSSSSQRPSMVALREDVEALRSRHEAAPREALDAVRGDFQRFVEELRSDFTRTSTDERDAMRVEVAALHEKLQDMREDQLHSPRTEDAYDHLVEQFEALRADLQPKEPPKPRQSLARRSSLQLVKAELADLKRRKNSEHLSADALDAVQGNLKSYVDDLRRDMVASGDRDEMRGELHALQSQIAQLAASPRLAEAPVPSAASLEARIQPFLAEQLAPVLAELRKPPPVVQLQLPQQQTERPGRRSSLASVKADLAQLRHNQHDRVSKESIVRSVQSGLETYVKDLRADASAASDAERNGMREEIAVLQRALNDARADAAAQHAHSDHGAADHSSLDSTRHSRKSLRHSDSGVVRKQVEAMKDQRVSGAVLSPVLLRTPRRRPRFQKYAEDLRSGLVGAVSTAEKDEIKAELRQLAAEMRSSPRSQPADDEAARTHDDAMASMRAELESLRAEVARPRAPTRDKRRTSYAAMKHDLSMLKKRPGMDDEAVRQQAVESLRGDLKQYADDLNAGVVGGTKQDREEMRDELRSLFQEFAAAQQDLAPGVEEAKEPDEASRKLSALTRQLEALQSQGVSQVAAQQPAEARRARETTFNVMKRDLSMLRNKDRLGDQGERGATAGELERVKSEMAAYAADLRSGLLVETNDAEKEKMREEVRALKAEVASMPRPDDSAASRALEQLAEQLGSRLQQAALPAAHGRPRPTMYPAERRSTLNHMKADLEKLKAATASDNAQATIESLRKELDVYAADIRANLERGESPVVADLQQQLVEAHGAIHERVATDPETAQQLASVNAQLTTLQAQVLGAVDVSPREVKRDERRSTLAVMKKDLDRLRNRSKYDPPPEGFVDAMKADVANYVRTVAASLAAESQSSDDDADKEEMREELRLLKRQLDDVKESQKRQDTPRSESSESDDDDDDDPLQLVSKQLVDIQQALQPKAAKDRRTTFATMKQDLEGLKKRAAKGEAVSDAAAKTVTSDLARYAAELAETLKRDTAEDRAEMEAELRSLRALASEVPQRDDAALASTLSTLATQISSMQQAMLRHETSAPVVRQTRRASMANVVQDLQSLKTDATDEKVAAAKEDLASYAESLRRGLANAEAPADRDELRSELTALQRAVVELKEVDKDAARPGRFTELGDQLVELRKDVAKPSAANRHRRTSYVAIKRDSVRDLEDLKKDRARTGGLAPVSEDLGHVSEDLKAYVDDLRSAIKSDPTADESKDDGLAMIGAELQSLRAELVAPPAARAHRRSSFAALKADLVELKKRGGVDEDALAYVKQDIATYVRELREEAKPDAFDGDNANAMREELRILQKELADVRDAQARRPASPRSPRSPRTPRAVWIPPTGLGVPTKLQNSLSRSNRCRFG</sequence>
<feature type="coiled-coil region" evidence="1">
    <location>
        <begin position="2543"/>
        <end position="2570"/>
    </location>
</feature>
<dbReference type="RefSeq" id="XP_009039378.1">
    <property type="nucleotide sequence ID" value="XM_009041130.1"/>
</dbReference>
<dbReference type="PANTHER" id="PTHR45615:SF80">
    <property type="entry name" value="GRIP DOMAIN-CONTAINING PROTEIN"/>
    <property type="match status" value="1"/>
</dbReference>
<dbReference type="Pfam" id="PF00498">
    <property type="entry name" value="FHA"/>
    <property type="match status" value="1"/>
</dbReference>
<feature type="compositionally biased region" description="Basic and acidic residues" evidence="2">
    <location>
        <begin position="252"/>
        <end position="262"/>
    </location>
</feature>
<feature type="compositionally biased region" description="Basic and acidic residues" evidence="2">
    <location>
        <begin position="278"/>
        <end position="294"/>
    </location>
</feature>
<evidence type="ECO:0000313" key="4">
    <source>
        <dbReference type="EMBL" id="EGB05834.1"/>
    </source>
</evidence>
<feature type="compositionally biased region" description="Polar residues" evidence="2">
    <location>
        <begin position="1319"/>
        <end position="1330"/>
    </location>
</feature>
<dbReference type="InParanoid" id="F0YG50"/>
<feature type="compositionally biased region" description="Basic and acidic residues" evidence="2">
    <location>
        <begin position="1881"/>
        <end position="1897"/>
    </location>
</feature>
<feature type="region of interest" description="Disordered" evidence="2">
    <location>
        <begin position="2449"/>
        <end position="2479"/>
    </location>
</feature>
<accession>F0YG50</accession>
<feature type="compositionally biased region" description="Acidic residues" evidence="2">
    <location>
        <begin position="267"/>
        <end position="277"/>
    </location>
</feature>
<feature type="region of interest" description="Disordered" evidence="2">
    <location>
        <begin position="1"/>
        <end position="37"/>
    </location>
</feature>
<feature type="region of interest" description="Disordered" evidence="2">
    <location>
        <begin position="1873"/>
        <end position="1912"/>
    </location>
</feature>
<feature type="compositionally biased region" description="Basic and acidic residues" evidence="2">
    <location>
        <begin position="653"/>
        <end position="672"/>
    </location>
</feature>
<feature type="region of interest" description="Disordered" evidence="2">
    <location>
        <begin position="608"/>
        <end position="748"/>
    </location>
</feature>
<dbReference type="PROSITE" id="PS50006">
    <property type="entry name" value="FHA_DOMAIN"/>
    <property type="match status" value="1"/>
</dbReference>
<name>F0YG50_AURAN</name>
<dbReference type="SMART" id="SM00240">
    <property type="entry name" value="FHA"/>
    <property type="match status" value="1"/>
</dbReference>
<dbReference type="CDD" id="cd00060">
    <property type="entry name" value="FHA"/>
    <property type="match status" value="1"/>
</dbReference>
<feature type="compositionally biased region" description="Basic and acidic residues" evidence="2">
    <location>
        <begin position="1658"/>
        <end position="1668"/>
    </location>
</feature>
<feature type="compositionally biased region" description="Basic and acidic residues" evidence="2">
    <location>
        <begin position="186"/>
        <end position="202"/>
    </location>
</feature>
<feature type="region of interest" description="Disordered" evidence="2">
    <location>
        <begin position="137"/>
        <end position="402"/>
    </location>
</feature>
<feature type="domain" description="FHA" evidence="3">
    <location>
        <begin position="25"/>
        <end position="80"/>
    </location>
</feature>
<evidence type="ECO:0000256" key="1">
    <source>
        <dbReference type="SAM" id="Coils"/>
    </source>
</evidence>
<keyword evidence="1" id="KW-0175">Coiled coil</keyword>